<keyword evidence="4 13" id="KW-0813">Transport</keyword>
<keyword evidence="6" id="KW-0533">Nickel</keyword>
<comment type="function">
    <text evidence="1">Efflux system for nickel and cobalt.</text>
</comment>
<proteinExistence type="inferred from homology"/>
<dbReference type="GO" id="GO:0006824">
    <property type="term" value="P:cobalt ion transport"/>
    <property type="evidence" value="ECO:0007669"/>
    <property type="project" value="UniProtKB-KW"/>
</dbReference>
<keyword evidence="9" id="KW-0406">Ion transport</keyword>
<evidence type="ECO:0000256" key="4">
    <source>
        <dbReference type="ARBA" id="ARBA00022448"/>
    </source>
</evidence>
<evidence type="ECO:0000256" key="5">
    <source>
        <dbReference type="ARBA" id="ARBA00022475"/>
    </source>
</evidence>
<accession>Q6NBF4</accession>
<dbReference type="PANTHER" id="PTHR40659">
    <property type="entry name" value="NICKEL/COBALT EFFLUX SYSTEM RCNA"/>
    <property type="match status" value="1"/>
</dbReference>
<keyword evidence="8 13" id="KW-1133">Transmembrane helix</keyword>
<evidence type="ECO:0000256" key="14">
    <source>
        <dbReference type="SAM" id="MobiDB-lite"/>
    </source>
</evidence>
<feature type="compositionally biased region" description="Basic and acidic residues" evidence="14">
    <location>
        <begin position="303"/>
        <end position="318"/>
    </location>
</feature>
<keyword evidence="12" id="KW-0170">Cobalt</keyword>
<feature type="transmembrane region" description="Helical" evidence="13">
    <location>
        <begin position="163"/>
        <end position="188"/>
    </location>
</feature>
<dbReference type="GO" id="GO:0005886">
    <property type="term" value="C:plasma membrane"/>
    <property type="evidence" value="ECO:0007669"/>
    <property type="project" value="UniProtKB-SubCell"/>
</dbReference>
<organism evidence="15">
    <name type="scientific">Rhodopseudomonas palustris (strain ATCC BAA-98 / CGA009)</name>
    <dbReference type="NCBI Taxonomy" id="258594"/>
    <lineage>
        <taxon>Bacteria</taxon>
        <taxon>Pseudomonadati</taxon>
        <taxon>Pseudomonadota</taxon>
        <taxon>Alphaproteobacteria</taxon>
        <taxon>Hyphomicrobiales</taxon>
        <taxon>Nitrobacteraceae</taxon>
        <taxon>Rhodopseudomonas</taxon>
    </lineage>
</organism>
<dbReference type="PANTHER" id="PTHR40659:SF1">
    <property type="entry name" value="NICKEL_COBALT EFFLUX SYSTEM RCNA"/>
    <property type="match status" value="1"/>
</dbReference>
<protein>
    <recommendedName>
        <fullName evidence="13">Nickel/cobalt efflux system</fullName>
    </recommendedName>
</protein>
<dbReference type="RefSeq" id="WP_011156409.1">
    <property type="nucleotide sequence ID" value="NZ_CP116810.1"/>
</dbReference>
<evidence type="ECO:0000256" key="13">
    <source>
        <dbReference type="RuleBase" id="RU362101"/>
    </source>
</evidence>
<evidence type="ECO:0000256" key="1">
    <source>
        <dbReference type="ARBA" id="ARBA00002510"/>
    </source>
</evidence>
<evidence type="ECO:0000256" key="9">
    <source>
        <dbReference type="ARBA" id="ARBA00023065"/>
    </source>
</evidence>
<evidence type="ECO:0000256" key="11">
    <source>
        <dbReference type="ARBA" id="ARBA00023136"/>
    </source>
</evidence>
<gene>
    <name evidence="15" type="ordered locus">RPA0874</name>
</gene>
<comment type="similarity">
    <text evidence="13">Belongs to the NiCoT transporter (TC 2.A.52) family.</text>
</comment>
<dbReference type="InterPro" id="IPR011541">
    <property type="entry name" value="Ni/Co_transpt_high_affinity"/>
</dbReference>
<evidence type="ECO:0000256" key="12">
    <source>
        <dbReference type="ARBA" id="ARBA00023285"/>
    </source>
</evidence>
<dbReference type="GO" id="GO:0032025">
    <property type="term" value="P:response to cobalt ion"/>
    <property type="evidence" value="ECO:0007669"/>
    <property type="project" value="TreeGrafter"/>
</dbReference>
<dbReference type="HOGENOM" id="CLU_058605_0_2_5"/>
<comment type="subcellular location">
    <subcellularLocation>
        <location evidence="2 13">Cell membrane</location>
        <topology evidence="2 13">Multi-pass membrane protein</topology>
    </subcellularLocation>
</comment>
<dbReference type="Pfam" id="PF03824">
    <property type="entry name" value="NicO"/>
    <property type="match status" value="1"/>
</dbReference>
<dbReference type="eggNOG" id="COG2215">
    <property type="taxonomic scope" value="Bacteria"/>
</dbReference>
<dbReference type="GO" id="GO:0010045">
    <property type="term" value="P:response to nickel cation"/>
    <property type="evidence" value="ECO:0007669"/>
    <property type="project" value="TreeGrafter"/>
</dbReference>
<dbReference type="InterPro" id="IPR051224">
    <property type="entry name" value="NiCoT_RcnA"/>
</dbReference>
<evidence type="ECO:0000256" key="7">
    <source>
        <dbReference type="ARBA" id="ARBA00022692"/>
    </source>
</evidence>
<feature type="compositionally biased region" description="Basic residues" evidence="14">
    <location>
        <begin position="252"/>
        <end position="267"/>
    </location>
</feature>
<dbReference type="AlphaFoldDB" id="Q6NBF4"/>
<dbReference type="EMBL" id="BX572595">
    <property type="protein sequence ID" value="CAE26318.1"/>
    <property type="molecule type" value="Genomic_DNA"/>
</dbReference>
<dbReference type="GeneID" id="66891891"/>
<dbReference type="GO" id="GO:0046583">
    <property type="term" value="F:monoatomic cation efflux transmembrane transporter activity"/>
    <property type="evidence" value="ECO:0007669"/>
    <property type="project" value="TreeGrafter"/>
</dbReference>
<keyword evidence="10" id="KW-0921">Nickel transport</keyword>
<evidence type="ECO:0000256" key="2">
    <source>
        <dbReference type="ARBA" id="ARBA00004651"/>
    </source>
</evidence>
<feature type="transmembrane region" description="Helical" evidence="13">
    <location>
        <begin position="52"/>
        <end position="75"/>
    </location>
</feature>
<keyword evidence="11 13" id="KW-0472">Membrane</keyword>
<sequence>MTQLERLGGAGSDATGSVIARSAATEQSTSSRGVSGLLRFARKDGDSWSSRALVILCVSLLAAGLFADATLHAALAHNPFGAPKGAAEPQVGGIVGWLLAQQSAFYKQMSATIRAAKADGSAVWTLLAISFAYGVFHAAGPGHGKAVISSYLVANEETARRGIALSFVSAMLQAVVAVLIVGICAWLLNATASTMCSAERAIEIGSYALIALFGARLVWVKGGGFLRALQASMRKPQLAMAGVPAALADHDHHHHDHDHGHGGHGHAHTSTALGDHQHHHHDHGHDHGHAHSHAHYDHHHHHGPGEACDHCGHSHGPEPSELAGPGGWRRGLGAVLTVGIRPCSGAILLMVFALAQGLFWAGIVATFVMALGTAITVATIAVAAVSAKGLARKLAAQRDGGGMLVMRGLEFAAAGLVLLLGCGLLLGFVAAERVTCL</sequence>
<feature type="transmembrane region" description="Helical" evidence="13">
    <location>
        <begin position="332"/>
        <end position="353"/>
    </location>
</feature>
<evidence type="ECO:0000313" key="15">
    <source>
        <dbReference type="EMBL" id="CAE26318.1"/>
    </source>
</evidence>
<keyword evidence="3" id="KW-0171">Cobalt transport</keyword>
<reference evidence="15" key="1">
    <citation type="journal article" date="2004" name="Nat. Biotechnol.">
        <title>Complete genome sequence of the metabolically versatile photosynthetic bacterium Rhodopseudomonas palustris.</title>
        <authorList>
            <person name="Larimer F.W."/>
            <person name="Chain P."/>
            <person name="Hauser L."/>
            <person name="Lamerdin J."/>
            <person name="Malfatti S."/>
            <person name="Do L."/>
            <person name="Land M.L."/>
            <person name="Pelletier D.A."/>
            <person name="Beatty J.T."/>
            <person name="Lang A.S."/>
            <person name="Tabita F.R."/>
            <person name="Gibson J.L."/>
            <person name="Hanson T.E."/>
            <person name="Bobst C."/>
            <person name="Torres J.L."/>
            <person name="Peres C."/>
            <person name="Harrison F.H."/>
            <person name="Gibson J."/>
            <person name="Harwood C.S."/>
        </authorList>
    </citation>
    <scope>NUCLEOTIDE SEQUENCE [LARGE SCALE GENOMIC DNA]</scope>
    <source>
        <strain evidence="15">CGA009</strain>
    </source>
</reference>
<feature type="transmembrane region" description="Helical" evidence="13">
    <location>
        <begin position="208"/>
        <end position="229"/>
    </location>
</feature>
<keyword evidence="7 13" id="KW-0812">Transmembrane</keyword>
<evidence type="ECO:0000256" key="6">
    <source>
        <dbReference type="ARBA" id="ARBA00022596"/>
    </source>
</evidence>
<dbReference type="GO" id="GO:0015099">
    <property type="term" value="F:nickel cation transmembrane transporter activity"/>
    <property type="evidence" value="ECO:0007669"/>
    <property type="project" value="UniProtKB-UniRule"/>
</dbReference>
<feature type="transmembrane region" description="Helical" evidence="13">
    <location>
        <begin position="122"/>
        <end position="142"/>
    </location>
</feature>
<dbReference type="STRING" id="258594.RPA0874"/>
<dbReference type="PhylomeDB" id="Q6NBF4"/>
<evidence type="ECO:0000256" key="8">
    <source>
        <dbReference type="ARBA" id="ARBA00022989"/>
    </source>
</evidence>
<name>Q6NBF4_RHOPA</name>
<keyword evidence="5" id="KW-1003">Cell membrane</keyword>
<feature type="compositionally biased region" description="Basic residues" evidence="14">
    <location>
        <begin position="290"/>
        <end position="302"/>
    </location>
</feature>
<feature type="transmembrane region" description="Helical" evidence="13">
    <location>
        <begin position="408"/>
        <end position="431"/>
    </location>
</feature>
<feature type="region of interest" description="Disordered" evidence="14">
    <location>
        <begin position="250"/>
        <end position="325"/>
    </location>
</feature>
<feature type="transmembrane region" description="Helical" evidence="13">
    <location>
        <begin position="359"/>
        <end position="387"/>
    </location>
</feature>
<evidence type="ECO:0000256" key="10">
    <source>
        <dbReference type="ARBA" id="ARBA00023112"/>
    </source>
</evidence>
<evidence type="ECO:0000256" key="3">
    <source>
        <dbReference type="ARBA" id="ARBA00022426"/>
    </source>
</evidence>